<keyword evidence="3" id="KW-0808">Transferase</keyword>
<dbReference type="InterPro" id="IPR005150">
    <property type="entry name" value="Cellulose_synth"/>
</dbReference>
<dbReference type="AlphaFoldDB" id="A0AA35YIJ4"/>
<feature type="transmembrane region" description="Helical" evidence="9">
    <location>
        <begin position="294"/>
        <end position="314"/>
    </location>
</feature>
<reference evidence="10" key="1">
    <citation type="submission" date="2023-04" db="EMBL/GenBank/DDBJ databases">
        <authorList>
            <person name="Vijverberg K."/>
            <person name="Xiong W."/>
            <person name="Schranz E."/>
        </authorList>
    </citation>
    <scope>NUCLEOTIDE SEQUENCE</scope>
</reference>
<evidence type="ECO:0000256" key="9">
    <source>
        <dbReference type="SAM" id="Phobius"/>
    </source>
</evidence>
<evidence type="ECO:0000256" key="5">
    <source>
        <dbReference type="ARBA" id="ARBA00022989"/>
    </source>
</evidence>
<feature type="transmembrane region" description="Helical" evidence="9">
    <location>
        <begin position="449"/>
        <end position="467"/>
    </location>
</feature>
<dbReference type="GO" id="GO:0016760">
    <property type="term" value="F:cellulose synthase (UDP-forming) activity"/>
    <property type="evidence" value="ECO:0007669"/>
    <property type="project" value="InterPro"/>
</dbReference>
<accession>A0AA35YIJ4</accession>
<dbReference type="SUPFAM" id="SSF53448">
    <property type="entry name" value="Nucleotide-diphospho-sugar transferases"/>
    <property type="match status" value="1"/>
</dbReference>
<feature type="binding site" evidence="8">
    <location>
        <position position="44"/>
    </location>
    <ligand>
        <name>Mn(2+)</name>
        <dbReference type="ChEBI" id="CHEBI:29035"/>
    </ligand>
</feature>
<evidence type="ECO:0000256" key="1">
    <source>
        <dbReference type="ARBA" id="ARBA00004127"/>
    </source>
</evidence>
<feature type="transmembrane region" description="Helical" evidence="9">
    <location>
        <begin position="255"/>
        <end position="274"/>
    </location>
</feature>
<keyword evidence="4 9" id="KW-0812">Transmembrane</keyword>
<keyword evidence="11" id="KW-1185">Reference proteome</keyword>
<feature type="transmembrane region" description="Helical" evidence="9">
    <location>
        <begin position="416"/>
        <end position="437"/>
    </location>
</feature>
<comment type="subcellular location">
    <subcellularLocation>
        <location evidence="1">Endomembrane system</location>
        <topology evidence="1">Multi-pass membrane protein</topology>
    </subcellularLocation>
</comment>
<dbReference type="Gene3D" id="3.90.550.10">
    <property type="entry name" value="Spore Coat Polysaccharide Biosynthesis Protein SpsA, Chain A"/>
    <property type="match status" value="1"/>
</dbReference>
<evidence type="ECO:0000256" key="7">
    <source>
        <dbReference type="ARBA" id="ARBA00023316"/>
    </source>
</evidence>
<sequence length="468" mass="53463">MPNLIYVSREKRKGTPHRFKAGALNVLLRVSHTMTNAPVVLTMDCDMYSNDPKTPLEALCYFLDPSKDSQNIAYIQYPQLFHGINKEDLYGAEFKFIFQINMTGFDGLVGPSHAGTGCFFRRGAFYGKPPSCTFEQSQSQNEKQAIQSNEVLARAHEVARCDFEAQTEWGSRLGYRYGSLVEDFYTGYLLQCQGWRSVFCLPKRPAFLGDAPMNLHDLLNQTQRWSMGVLDMAFSEYNPINYGSKILPFLQTLCYLHYAFWPIWCIPLFIYSILPQLAIIQSFPLFPKVSDPWCLLYIFSFIGAYCQELFEFILRGGTPRGWFNNQRAWIIRSLSSYIFGVIEYTLTKLHVSSSTFNVTNKVIDKEANTRYDKGMMEFGVESPFFYPISVVALVNLVALMGGIIKIIKNGGFEDLFVQLFLAGFGVLNSWPIYEAMFIRNDHGRMPLKITLRSIVIASMVYLASPLVF</sequence>
<gene>
    <name evidence="10" type="ORF">LSALG_LOCUS14632</name>
</gene>
<proteinExistence type="predicted"/>
<feature type="binding site" evidence="8">
    <location>
        <position position="20"/>
    </location>
    <ligand>
        <name>Mn(2+)</name>
        <dbReference type="ChEBI" id="CHEBI:29035"/>
    </ligand>
</feature>
<evidence type="ECO:0000313" key="10">
    <source>
        <dbReference type="EMBL" id="CAI9274562.1"/>
    </source>
</evidence>
<dbReference type="GO" id="GO:0030244">
    <property type="term" value="P:cellulose biosynthetic process"/>
    <property type="evidence" value="ECO:0007669"/>
    <property type="project" value="InterPro"/>
</dbReference>
<dbReference type="Proteomes" id="UP001177003">
    <property type="component" value="Chromosome 3"/>
</dbReference>
<keyword evidence="5 9" id="KW-1133">Transmembrane helix</keyword>
<organism evidence="10 11">
    <name type="scientific">Lactuca saligna</name>
    <name type="common">Willowleaf lettuce</name>
    <dbReference type="NCBI Taxonomy" id="75948"/>
    <lineage>
        <taxon>Eukaryota</taxon>
        <taxon>Viridiplantae</taxon>
        <taxon>Streptophyta</taxon>
        <taxon>Embryophyta</taxon>
        <taxon>Tracheophyta</taxon>
        <taxon>Spermatophyta</taxon>
        <taxon>Magnoliopsida</taxon>
        <taxon>eudicotyledons</taxon>
        <taxon>Gunneridae</taxon>
        <taxon>Pentapetalae</taxon>
        <taxon>asterids</taxon>
        <taxon>campanulids</taxon>
        <taxon>Asterales</taxon>
        <taxon>Asteraceae</taxon>
        <taxon>Cichorioideae</taxon>
        <taxon>Cichorieae</taxon>
        <taxon>Lactucinae</taxon>
        <taxon>Lactuca</taxon>
    </lineage>
</organism>
<name>A0AA35YIJ4_LACSI</name>
<evidence type="ECO:0000256" key="8">
    <source>
        <dbReference type="PIRSR" id="PIRSR605150-3"/>
    </source>
</evidence>
<dbReference type="GO" id="GO:0012505">
    <property type="term" value="C:endomembrane system"/>
    <property type="evidence" value="ECO:0007669"/>
    <property type="project" value="UniProtKB-SubCell"/>
</dbReference>
<feature type="transmembrane region" description="Helical" evidence="9">
    <location>
        <begin position="384"/>
        <end position="404"/>
    </location>
</feature>
<keyword evidence="2" id="KW-0328">Glycosyltransferase</keyword>
<dbReference type="Pfam" id="PF03552">
    <property type="entry name" value="Cellulose_synt"/>
    <property type="match status" value="2"/>
</dbReference>
<evidence type="ECO:0000256" key="2">
    <source>
        <dbReference type="ARBA" id="ARBA00022676"/>
    </source>
</evidence>
<keyword evidence="6 9" id="KW-0472">Membrane</keyword>
<dbReference type="InterPro" id="IPR029044">
    <property type="entry name" value="Nucleotide-diphossugar_trans"/>
</dbReference>
<protein>
    <recommendedName>
        <fullName evidence="12">Cellulose synthase-like protein G3</fullName>
    </recommendedName>
</protein>
<evidence type="ECO:0000256" key="6">
    <source>
        <dbReference type="ARBA" id="ARBA00023136"/>
    </source>
</evidence>
<evidence type="ECO:0000256" key="4">
    <source>
        <dbReference type="ARBA" id="ARBA00022692"/>
    </source>
</evidence>
<keyword evidence="7" id="KW-0961">Cell wall biogenesis/degradation</keyword>
<dbReference type="PANTHER" id="PTHR13301">
    <property type="entry name" value="X-BOX TRANSCRIPTION FACTOR-RELATED"/>
    <property type="match status" value="1"/>
</dbReference>
<dbReference type="GO" id="GO:0071555">
    <property type="term" value="P:cell wall organization"/>
    <property type="evidence" value="ECO:0007669"/>
    <property type="project" value="UniProtKB-KW"/>
</dbReference>
<dbReference type="GO" id="GO:0016020">
    <property type="term" value="C:membrane"/>
    <property type="evidence" value="ECO:0007669"/>
    <property type="project" value="InterPro"/>
</dbReference>
<evidence type="ECO:0000256" key="3">
    <source>
        <dbReference type="ARBA" id="ARBA00022679"/>
    </source>
</evidence>
<evidence type="ECO:0000313" key="11">
    <source>
        <dbReference type="Proteomes" id="UP001177003"/>
    </source>
</evidence>
<evidence type="ECO:0008006" key="12">
    <source>
        <dbReference type="Google" id="ProtNLM"/>
    </source>
</evidence>
<dbReference type="EMBL" id="OX465079">
    <property type="protein sequence ID" value="CAI9274562.1"/>
    <property type="molecule type" value="Genomic_DNA"/>
</dbReference>